<feature type="non-terminal residue" evidence="1">
    <location>
        <position position="98"/>
    </location>
</feature>
<dbReference type="AlphaFoldDB" id="X0TJG7"/>
<protein>
    <submittedName>
        <fullName evidence="1">Uncharacterized protein</fullName>
    </submittedName>
</protein>
<reference evidence="1" key="1">
    <citation type="journal article" date="2014" name="Front. Microbiol.">
        <title>High frequency of phylogenetically diverse reductive dehalogenase-homologous genes in deep subseafloor sedimentary metagenomes.</title>
        <authorList>
            <person name="Kawai M."/>
            <person name="Futagami T."/>
            <person name="Toyoda A."/>
            <person name="Takaki Y."/>
            <person name="Nishi S."/>
            <person name="Hori S."/>
            <person name="Arai W."/>
            <person name="Tsubouchi T."/>
            <person name="Morono Y."/>
            <person name="Uchiyama I."/>
            <person name="Ito T."/>
            <person name="Fujiyama A."/>
            <person name="Inagaki F."/>
            <person name="Takami H."/>
        </authorList>
    </citation>
    <scope>NUCLEOTIDE SEQUENCE</scope>
    <source>
        <strain evidence="1">Expedition CK06-06</strain>
    </source>
</reference>
<gene>
    <name evidence="1" type="ORF">S01H1_05796</name>
</gene>
<dbReference type="EMBL" id="BARS01003014">
    <property type="protein sequence ID" value="GAF76240.1"/>
    <property type="molecule type" value="Genomic_DNA"/>
</dbReference>
<comment type="caution">
    <text evidence="1">The sequence shown here is derived from an EMBL/GenBank/DDBJ whole genome shotgun (WGS) entry which is preliminary data.</text>
</comment>
<organism evidence="1">
    <name type="scientific">marine sediment metagenome</name>
    <dbReference type="NCBI Taxonomy" id="412755"/>
    <lineage>
        <taxon>unclassified sequences</taxon>
        <taxon>metagenomes</taxon>
        <taxon>ecological metagenomes</taxon>
    </lineage>
</organism>
<accession>X0TJG7</accession>
<name>X0TJG7_9ZZZZ</name>
<evidence type="ECO:0000313" key="1">
    <source>
        <dbReference type="EMBL" id="GAF76240.1"/>
    </source>
</evidence>
<proteinExistence type="predicted"/>
<sequence>MKYYLVEAYHPDLKFECNGVIIALTPLTSYELDGAGIKYSILEDYYDEAEFLKEEEDYFNDQLAWFDEFDNFLFDIFPEAKVKNLKLAIGRHFHIKCM</sequence>